<proteinExistence type="predicted"/>
<dbReference type="OrthoDB" id="5198037at2"/>
<dbReference type="AlphaFoldDB" id="A0A1C6T061"/>
<evidence type="ECO:0000256" key="1">
    <source>
        <dbReference type="SAM" id="MobiDB-lite"/>
    </source>
</evidence>
<dbReference type="EMBL" id="FMHV01000002">
    <property type="protein sequence ID" value="SCL34913.1"/>
    <property type="molecule type" value="Genomic_DNA"/>
</dbReference>
<gene>
    <name evidence="2" type="ORF">GA0070624_5117</name>
</gene>
<evidence type="ECO:0000313" key="3">
    <source>
        <dbReference type="Proteomes" id="UP000199413"/>
    </source>
</evidence>
<feature type="region of interest" description="Disordered" evidence="1">
    <location>
        <begin position="19"/>
        <end position="38"/>
    </location>
</feature>
<reference evidence="3" key="1">
    <citation type="submission" date="2016-06" db="EMBL/GenBank/DDBJ databases">
        <authorList>
            <person name="Varghese N."/>
            <person name="Submissions Spin"/>
        </authorList>
    </citation>
    <scope>NUCLEOTIDE SEQUENCE [LARGE SCALE GENOMIC DNA]</scope>
    <source>
        <strain evidence="3">DSM 45431</strain>
    </source>
</reference>
<name>A0A1C6T061_9ACTN</name>
<protein>
    <submittedName>
        <fullName evidence="2">Uncharacterized protein</fullName>
    </submittedName>
</protein>
<feature type="region of interest" description="Disordered" evidence="1">
    <location>
        <begin position="56"/>
        <end position="89"/>
    </location>
</feature>
<accession>A0A1C6T061</accession>
<dbReference type="RefSeq" id="WP_091345332.1">
    <property type="nucleotide sequence ID" value="NZ_FMHV01000002.1"/>
</dbReference>
<dbReference type="Proteomes" id="UP000199413">
    <property type="component" value="Unassembled WGS sequence"/>
</dbReference>
<feature type="compositionally biased region" description="Basic and acidic residues" evidence="1">
    <location>
        <begin position="63"/>
        <end position="89"/>
    </location>
</feature>
<evidence type="ECO:0000313" key="2">
    <source>
        <dbReference type="EMBL" id="SCL34913.1"/>
    </source>
</evidence>
<organism evidence="2 3">
    <name type="scientific">Micromonospora rhizosphaerae</name>
    <dbReference type="NCBI Taxonomy" id="568872"/>
    <lineage>
        <taxon>Bacteria</taxon>
        <taxon>Bacillati</taxon>
        <taxon>Actinomycetota</taxon>
        <taxon>Actinomycetes</taxon>
        <taxon>Micromonosporales</taxon>
        <taxon>Micromonosporaceae</taxon>
        <taxon>Micromonospora</taxon>
    </lineage>
</organism>
<sequence>MAVRIRSLAVAGPLYVPLTSGRSVRLSPGGSTGDLDDVEIAGNAKVDRLRERGLIDVEQISEDQPRERPEEDQAEAKKQTPRRTAREQK</sequence>
<dbReference type="STRING" id="568872.GA0070624_5117"/>
<keyword evidence="3" id="KW-1185">Reference proteome</keyword>